<accession>A0A9W6XR37</accession>
<dbReference type="OrthoDB" id="102151at2759"/>
<evidence type="ECO:0000313" key="2">
    <source>
        <dbReference type="EMBL" id="GMF43711.1"/>
    </source>
</evidence>
<reference evidence="2" key="1">
    <citation type="submission" date="2023-04" db="EMBL/GenBank/DDBJ databases">
        <title>Phytophthora fragariaefolia NBRC 109709.</title>
        <authorList>
            <person name="Ichikawa N."/>
            <person name="Sato H."/>
            <person name="Tonouchi N."/>
        </authorList>
    </citation>
    <scope>NUCLEOTIDE SEQUENCE</scope>
    <source>
        <strain evidence="2">NBRC 109709</strain>
    </source>
</reference>
<dbReference type="Proteomes" id="UP001165121">
    <property type="component" value="Unassembled WGS sequence"/>
</dbReference>
<dbReference type="AlphaFoldDB" id="A0A9W6XR37"/>
<name>A0A9W6XR37_9STRA</name>
<feature type="compositionally biased region" description="Low complexity" evidence="1">
    <location>
        <begin position="299"/>
        <end position="311"/>
    </location>
</feature>
<feature type="compositionally biased region" description="Basic residues" evidence="1">
    <location>
        <begin position="338"/>
        <end position="348"/>
    </location>
</feature>
<feature type="compositionally biased region" description="Low complexity" evidence="1">
    <location>
        <begin position="192"/>
        <end position="210"/>
    </location>
</feature>
<feature type="region of interest" description="Disordered" evidence="1">
    <location>
        <begin position="292"/>
        <end position="394"/>
    </location>
</feature>
<dbReference type="EMBL" id="BSXT01001582">
    <property type="protein sequence ID" value="GMF43711.1"/>
    <property type="molecule type" value="Genomic_DNA"/>
</dbReference>
<feature type="compositionally biased region" description="Basic residues" evidence="1">
    <location>
        <begin position="366"/>
        <end position="383"/>
    </location>
</feature>
<organism evidence="2 3">
    <name type="scientific">Phytophthora fragariaefolia</name>
    <dbReference type="NCBI Taxonomy" id="1490495"/>
    <lineage>
        <taxon>Eukaryota</taxon>
        <taxon>Sar</taxon>
        <taxon>Stramenopiles</taxon>
        <taxon>Oomycota</taxon>
        <taxon>Peronosporomycetes</taxon>
        <taxon>Peronosporales</taxon>
        <taxon>Peronosporaceae</taxon>
        <taxon>Phytophthora</taxon>
    </lineage>
</organism>
<protein>
    <submittedName>
        <fullName evidence="2">Unnamed protein product</fullName>
    </submittedName>
</protein>
<comment type="caution">
    <text evidence="2">The sequence shown here is derived from an EMBL/GenBank/DDBJ whole genome shotgun (WGS) entry which is preliminary data.</text>
</comment>
<feature type="region of interest" description="Disordered" evidence="1">
    <location>
        <begin position="164"/>
        <end position="268"/>
    </location>
</feature>
<evidence type="ECO:0000256" key="1">
    <source>
        <dbReference type="SAM" id="MobiDB-lite"/>
    </source>
</evidence>
<evidence type="ECO:0000313" key="3">
    <source>
        <dbReference type="Proteomes" id="UP001165121"/>
    </source>
</evidence>
<proteinExistence type="predicted"/>
<keyword evidence="3" id="KW-1185">Reference proteome</keyword>
<sequence length="394" mass="42986">MATSEYVASRMSMANPNDAWIFEWNLVRLGPSTAADVTGVMVPPSSLSPRECAPLTQTLFFEAGFRFRNLILGWFQARGSQVDSIFVRAVTQDLQQLLAVELLEWRDLTSGVSFRIVPALSIQAPGDDVKLEESMMDVAMTDYKAGLFGRECLHQMRMVGVRPIRSPASSALGKPESKRPQYDPPRPPSIPSPSSHLPFRSSAQAIQDADSSSDRMSVTPSVASRRTQDRESSLFGTTIADSDESNLSGVSGSRSSRRYSSSSSSMWSFEGAPAGAHALCRYDRKGHNGSRYNGSRCLPSGPSSGGNYNPGATSVGRPSRCRYVGVRSDCGRSGHLSRTSHRLHRSRKSSPSEALSDSVTDSEGRRNRRSLKHHSRSSKRQSKSKNAPIPLGQV</sequence>
<feature type="compositionally biased region" description="Low complexity" evidence="1">
    <location>
        <begin position="245"/>
        <end position="268"/>
    </location>
</feature>
<feature type="compositionally biased region" description="Pro residues" evidence="1">
    <location>
        <begin position="182"/>
        <end position="191"/>
    </location>
</feature>
<gene>
    <name evidence="2" type="ORF">Pfra01_001489300</name>
</gene>
<feature type="compositionally biased region" description="Polar residues" evidence="1">
    <location>
        <begin position="215"/>
        <end position="225"/>
    </location>
</feature>